<organism evidence="1 2">
    <name type="scientific">Mucilaginibacter robiniae</name>
    <dbReference type="NCBI Taxonomy" id="2728022"/>
    <lineage>
        <taxon>Bacteria</taxon>
        <taxon>Pseudomonadati</taxon>
        <taxon>Bacteroidota</taxon>
        <taxon>Sphingobacteriia</taxon>
        <taxon>Sphingobacteriales</taxon>
        <taxon>Sphingobacteriaceae</taxon>
        <taxon>Mucilaginibacter</taxon>
    </lineage>
</organism>
<evidence type="ECO:0000313" key="2">
    <source>
        <dbReference type="Proteomes" id="UP000503278"/>
    </source>
</evidence>
<dbReference type="EMBL" id="CP051682">
    <property type="protein sequence ID" value="QJD95824.1"/>
    <property type="molecule type" value="Genomic_DNA"/>
</dbReference>
<name>A0A7L5E2I2_9SPHI</name>
<sequence>MCAALSSCHPNASIQEPGQAYLQGEWQQQKEAIHQKLITYSLYHLKFSCDSFYVQMQSFSHVNSGADTCMRSGHWVEYAKGVYYQQNDTLRLKGYFTTANNSLKRQGGCFRSGIYDEVFKVGSKTDSALQLTSTSNVVPIHLQLIKRATCHPKPLQ</sequence>
<accession>A0A7L5E2I2</accession>
<dbReference type="KEGG" id="mrob:HH214_08035"/>
<dbReference type="Proteomes" id="UP000503278">
    <property type="component" value="Chromosome"/>
</dbReference>
<evidence type="ECO:0000313" key="1">
    <source>
        <dbReference type="EMBL" id="QJD95824.1"/>
    </source>
</evidence>
<proteinExistence type="predicted"/>
<keyword evidence="2" id="KW-1185">Reference proteome</keyword>
<reference evidence="1 2" key="1">
    <citation type="submission" date="2020-04" db="EMBL/GenBank/DDBJ databases">
        <title>Genome sequencing of novel species.</title>
        <authorList>
            <person name="Heo J."/>
            <person name="Kim S.-J."/>
            <person name="Kim J.-S."/>
            <person name="Hong S.-B."/>
            <person name="Kwon S.-W."/>
        </authorList>
    </citation>
    <scope>NUCLEOTIDE SEQUENCE [LARGE SCALE GENOMIC DNA]</scope>
    <source>
        <strain evidence="1 2">F39-2</strain>
    </source>
</reference>
<dbReference type="AlphaFoldDB" id="A0A7L5E2I2"/>
<gene>
    <name evidence="1" type="ORF">HH214_08035</name>
</gene>
<protein>
    <submittedName>
        <fullName evidence="1">Fumarate hydratase</fullName>
    </submittedName>
</protein>